<dbReference type="FunFam" id="3.30.230.10:FF:000002">
    <property type="entry name" value="30S ribosomal protein S5"/>
    <property type="match status" value="1"/>
</dbReference>
<dbReference type="InterPro" id="IPR014721">
    <property type="entry name" value="Ribsml_uS5_D2-typ_fold_subgr"/>
</dbReference>
<dbReference type="GO" id="GO:0019843">
    <property type="term" value="F:rRNA binding"/>
    <property type="evidence" value="ECO:0007669"/>
    <property type="project" value="UniProtKB-UniRule"/>
</dbReference>
<dbReference type="InterPro" id="IPR018192">
    <property type="entry name" value="Ribosomal_uS5_N_CS"/>
</dbReference>
<dbReference type="GO" id="GO:0003735">
    <property type="term" value="F:structural constituent of ribosome"/>
    <property type="evidence" value="ECO:0007669"/>
    <property type="project" value="UniProtKB-UniRule"/>
</dbReference>
<dbReference type="FunFam" id="3.30.160.20:FF:000066">
    <property type="entry name" value="30S ribosomal protein S5"/>
    <property type="match status" value="1"/>
</dbReference>
<dbReference type="SUPFAM" id="SSF54211">
    <property type="entry name" value="Ribosomal protein S5 domain 2-like"/>
    <property type="match status" value="1"/>
</dbReference>
<dbReference type="InterPro" id="IPR000851">
    <property type="entry name" value="Ribosomal_uS5"/>
</dbReference>
<evidence type="ECO:0000256" key="7">
    <source>
        <dbReference type="ARBA" id="ARBA00035255"/>
    </source>
</evidence>
<dbReference type="InterPro" id="IPR020568">
    <property type="entry name" value="Ribosomal_Su5_D2-typ_SF"/>
</dbReference>
<comment type="function">
    <text evidence="8">With S4 and S12 plays an important role in translational accuracy.</text>
</comment>
<evidence type="ECO:0000256" key="4">
    <source>
        <dbReference type="ARBA" id="ARBA00022884"/>
    </source>
</evidence>
<dbReference type="SUPFAM" id="SSF54768">
    <property type="entry name" value="dsRNA-binding domain-like"/>
    <property type="match status" value="1"/>
</dbReference>
<dbReference type="PROSITE" id="PS00585">
    <property type="entry name" value="RIBOSOMAL_S5"/>
    <property type="match status" value="1"/>
</dbReference>
<sequence>MVASPKEQEQLIEKIIFINRVAKVHKGGRRFRFSALVVVGDGAGRVGYGLGKAPEVPDAIRKALEKARKNMITVPVIKGTIPHPIIGEYGAAKVLLKPGPPGTGVIAGGTVRAIMDAVGIRDVVTKCIRSTNPHNVVKATFRALELLQSPEHVAKKRNLELEEVGEGHGEAA</sequence>
<dbReference type="InterPro" id="IPR005712">
    <property type="entry name" value="Ribosomal_uS5_bac-type"/>
</dbReference>
<evidence type="ECO:0000256" key="2">
    <source>
        <dbReference type="ARBA" id="ARBA00008945"/>
    </source>
</evidence>
<accession>A0A7V5U1V2</accession>
<reference evidence="11" key="1">
    <citation type="journal article" date="2020" name="mSystems">
        <title>Genome- and Community-Level Interaction Insights into Carbon Utilization and Element Cycling Functions of Hydrothermarchaeota in Hydrothermal Sediment.</title>
        <authorList>
            <person name="Zhou Z."/>
            <person name="Liu Y."/>
            <person name="Xu W."/>
            <person name="Pan J."/>
            <person name="Luo Z.H."/>
            <person name="Li M."/>
        </authorList>
    </citation>
    <scope>NUCLEOTIDE SEQUENCE [LARGE SCALE GENOMIC DNA]</scope>
    <source>
        <strain evidence="11">HyVt-533</strain>
    </source>
</reference>
<proteinExistence type="inferred from homology"/>
<organism evidence="11">
    <name type="scientific">Thermodesulfatator atlanticus</name>
    <dbReference type="NCBI Taxonomy" id="501497"/>
    <lineage>
        <taxon>Bacteria</taxon>
        <taxon>Pseudomonadati</taxon>
        <taxon>Thermodesulfobacteriota</taxon>
        <taxon>Thermodesulfobacteria</taxon>
        <taxon>Thermodesulfobacteriales</taxon>
        <taxon>Thermodesulfatatoraceae</taxon>
        <taxon>Thermodesulfatator</taxon>
    </lineage>
</organism>
<dbReference type="GO" id="GO:0005737">
    <property type="term" value="C:cytoplasm"/>
    <property type="evidence" value="ECO:0007669"/>
    <property type="project" value="UniProtKB-ARBA"/>
</dbReference>
<dbReference type="NCBIfam" id="TIGR01021">
    <property type="entry name" value="rpsE_bact"/>
    <property type="match status" value="1"/>
</dbReference>
<feature type="domain" description="S5 DRBM" evidence="10">
    <location>
        <begin position="11"/>
        <end position="74"/>
    </location>
</feature>
<evidence type="ECO:0000256" key="5">
    <source>
        <dbReference type="ARBA" id="ARBA00022980"/>
    </source>
</evidence>
<dbReference type="HAMAP" id="MF_01307_B">
    <property type="entry name" value="Ribosomal_uS5_B"/>
    <property type="match status" value="1"/>
</dbReference>
<dbReference type="GO" id="GO:0006412">
    <property type="term" value="P:translation"/>
    <property type="evidence" value="ECO:0007669"/>
    <property type="project" value="UniProtKB-UniRule"/>
</dbReference>
<comment type="subunit">
    <text evidence="8">Part of the 30S ribosomal subunit. Contacts proteins S4 and S8.</text>
</comment>
<evidence type="ECO:0000256" key="6">
    <source>
        <dbReference type="ARBA" id="ARBA00023274"/>
    </source>
</evidence>
<name>A0A7V5U1V2_9BACT</name>
<keyword evidence="3 8" id="KW-0699">rRNA-binding</keyword>
<keyword evidence="5 8" id="KW-0689">Ribosomal protein</keyword>
<dbReference type="PROSITE" id="PS50881">
    <property type="entry name" value="S5_DSRBD"/>
    <property type="match status" value="1"/>
</dbReference>
<dbReference type="GO" id="GO:0015935">
    <property type="term" value="C:small ribosomal subunit"/>
    <property type="evidence" value="ECO:0007669"/>
    <property type="project" value="InterPro"/>
</dbReference>
<dbReference type="Pfam" id="PF00333">
    <property type="entry name" value="Ribosomal_S5"/>
    <property type="match status" value="1"/>
</dbReference>
<comment type="similarity">
    <text evidence="2 8 9">Belongs to the universal ribosomal protein uS5 family.</text>
</comment>
<evidence type="ECO:0000256" key="1">
    <source>
        <dbReference type="ARBA" id="ARBA00003093"/>
    </source>
</evidence>
<comment type="domain">
    <text evidence="8">The N-terminal domain interacts with the head of the 30S subunit; the C-terminal domain interacts with the body and contacts protein S4. The interaction surface between S4 and S5 is involved in control of translational fidelity.</text>
</comment>
<dbReference type="InterPro" id="IPR005324">
    <property type="entry name" value="Ribosomal_uS5_C"/>
</dbReference>
<dbReference type="PANTHER" id="PTHR48277">
    <property type="entry name" value="MITOCHONDRIAL RIBOSOMAL PROTEIN S5"/>
    <property type="match status" value="1"/>
</dbReference>
<protein>
    <recommendedName>
        <fullName evidence="7 8">Small ribosomal subunit protein uS5</fullName>
    </recommendedName>
</protein>
<dbReference type="AlphaFoldDB" id="A0A7V5U1V2"/>
<dbReference type="Proteomes" id="UP000886101">
    <property type="component" value="Unassembled WGS sequence"/>
</dbReference>
<dbReference type="Gene3D" id="3.30.230.10">
    <property type="match status" value="1"/>
</dbReference>
<dbReference type="PANTHER" id="PTHR48277:SF1">
    <property type="entry name" value="MITOCHONDRIAL RIBOSOMAL PROTEIN S5"/>
    <property type="match status" value="1"/>
</dbReference>
<dbReference type="Gene3D" id="3.30.160.20">
    <property type="match status" value="1"/>
</dbReference>
<comment type="function">
    <text evidence="1 8">Located at the back of the 30S subunit body where it stabilizes the conformation of the head with respect to the body.</text>
</comment>
<evidence type="ECO:0000313" key="11">
    <source>
        <dbReference type="EMBL" id="HHI96465.1"/>
    </source>
</evidence>
<evidence type="ECO:0000259" key="10">
    <source>
        <dbReference type="PROSITE" id="PS50881"/>
    </source>
</evidence>
<gene>
    <name evidence="8" type="primary">rpsE</name>
    <name evidence="11" type="ORF">ENJ96_01280</name>
</gene>
<evidence type="ECO:0000256" key="3">
    <source>
        <dbReference type="ARBA" id="ARBA00022730"/>
    </source>
</evidence>
<keyword evidence="4 8" id="KW-0694">RNA-binding</keyword>
<keyword evidence="6 8" id="KW-0687">Ribonucleoprotein</keyword>
<evidence type="ECO:0000256" key="8">
    <source>
        <dbReference type="HAMAP-Rule" id="MF_01307"/>
    </source>
</evidence>
<dbReference type="InterPro" id="IPR013810">
    <property type="entry name" value="Ribosomal_uS5_N"/>
</dbReference>
<dbReference type="Pfam" id="PF03719">
    <property type="entry name" value="Ribosomal_S5_C"/>
    <property type="match status" value="1"/>
</dbReference>
<evidence type="ECO:0000256" key="9">
    <source>
        <dbReference type="RuleBase" id="RU003823"/>
    </source>
</evidence>
<comment type="caution">
    <text evidence="11">The sequence shown here is derived from an EMBL/GenBank/DDBJ whole genome shotgun (WGS) entry which is preliminary data.</text>
</comment>
<dbReference type="EMBL" id="DROK01000038">
    <property type="protein sequence ID" value="HHI96465.1"/>
    <property type="molecule type" value="Genomic_DNA"/>
</dbReference>